<dbReference type="EMBL" id="ML977581">
    <property type="protein sequence ID" value="KAF2001794.1"/>
    <property type="molecule type" value="Genomic_DNA"/>
</dbReference>
<organism evidence="1 2">
    <name type="scientific">Amniculicola lignicola CBS 123094</name>
    <dbReference type="NCBI Taxonomy" id="1392246"/>
    <lineage>
        <taxon>Eukaryota</taxon>
        <taxon>Fungi</taxon>
        <taxon>Dikarya</taxon>
        <taxon>Ascomycota</taxon>
        <taxon>Pezizomycotina</taxon>
        <taxon>Dothideomycetes</taxon>
        <taxon>Pleosporomycetidae</taxon>
        <taxon>Pleosporales</taxon>
        <taxon>Amniculicolaceae</taxon>
        <taxon>Amniculicola</taxon>
    </lineage>
</organism>
<sequence>MAGTLKSLITNLVIEASLSREAQQNSRVRRRSLTARLTSHYRPALLNRHSLLQRACGHQKIGQLFYALIDLIFEIQELPATDGTMRDSYTKTLIATLIIRDLHGQGAIDRDNQGYRVLLYDEGPMSSEDSRALGLSTAAAVGSLKAACYAIARGALPLMGPNTQRLEFASTILEDPLSAVASTGQVHILEFLVAELEKSGLDEREI</sequence>
<accession>A0A6A5WLN8</accession>
<dbReference type="AlphaFoldDB" id="A0A6A5WLN8"/>
<keyword evidence="2" id="KW-1185">Reference proteome</keyword>
<proteinExistence type="predicted"/>
<dbReference type="Proteomes" id="UP000799779">
    <property type="component" value="Unassembled WGS sequence"/>
</dbReference>
<gene>
    <name evidence="1" type="ORF">P154DRAFT_533679</name>
</gene>
<evidence type="ECO:0000313" key="2">
    <source>
        <dbReference type="Proteomes" id="UP000799779"/>
    </source>
</evidence>
<reference evidence="1" key="1">
    <citation type="journal article" date="2020" name="Stud. Mycol.">
        <title>101 Dothideomycetes genomes: a test case for predicting lifestyles and emergence of pathogens.</title>
        <authorList>
            <person name="Haridas S."/>
            <person name="Albert R."/>
            <person name="Binder M."/>
            <person name="Bloem J."/>
            <person name="Labutti K."/>
            <person name="Salamov A."/>
            <person name="Andreopoulos B."/>
            <person name="Baker S."/>
            <person name="Barry K."/>
            <person name="Bills G."/>
            <person name="Bluhm B."/>
            <person name="Cannon C."/>
            <person name="Castanera R."/>
            <person name="Culley D."/>
            <person name="Daum C."/>
            <person name="Ezra D."/>
            <person name="Gonzalez J."/>
            <person name="Henrissat B."/>
            <person name="Kuo A."/>
            <person name="Liang C."/>
            <person name="Lipzen A."/>
            <person name="Lutzoni F."/>
            <person name="Magnuson J."/>
            <person name="Mondo S."/>
            <person name="Nolan M."/>
            <person name="Ohm R."/>
            <person name="Pangilinan J."/>
            <person name="Park H.-J."/>
            <person name="Ramirez L."/>
            <person name="Alfaro M."/>
            <person name="Sun H."/>
            <person name="Tritt A."/>
            <person name="Yoshinaga Y."/>
            <person name="Zwiers L.-H."/>
            <person name="Turgeon B."/>
            <person name="Goodwin S."/>
            <person name="Spatafora J."/>
            <person name="Crous P."/>
            <person name="Grigoriev I."/>
        </authorList>
    </citation>
    <scope>NUCLEOTIDE SEQUENCE</scope>
    <source>
        <strain evidence="1">CBS 123094</strain>
    </source>
</reference>
<protein>
    <submittedName>
        <fullName evidence="1">Uncharacterized protein</fullName>
    </submittedName>
</protein>
<name>A0A6A5WLN8_9PLEO</name>
<evidence type="ECO:0000313" key="1">
    <source>
        <dbReference type="EMBL" id="KAF2001794.1"/>
    </source>
</evidence>